<sequence>MSLLSTQLPAELLPMVLAPQFPRDLASTSLVCRQWQRIAFPYLYHAVYLSTSAHLKVLTERLLEKDVPDSLSIPVHLRCLTFGGSIDNNRDMKYLDSIIPRLDRLSCLYWVLPFTPDHFAWFTACPKLKSVDLLPQNIWEDDEWVERLPE</sequence>
<dbReference type="Gene3D" id="3.80.10.10">
    <property type="entry name" value="Ribonuclease Inhibitor"/>
    <property type="match status" value="1"/>
</dbReference>
<reference evidence="2" key="1">
    <citation type="submission" date="2021-01" db="EMBL/GenBank/DDBJ databases">
        <authorList>
            <person name="Kaushik A."/>
        </authorList>
    </citation>
    <scope>NUCLEOTIDE SEQUENCE</scope>
    <source>
        <strain evidence="2">AG3-T5</strain>
    </source>
</reference>
<evidence type="ECO:0000313" key="3">
    <source>
        <dbReference type="Proteomes" id="UP000663841"/>
    </source>
</evidence>
<feature type="domain" description="F-box" evidence="1">
    <location>
        <begin position="2"/>
        <end position="51"/>
    </location>
</feature>
<dbReference type="SUPFAM" id="SSF81383">
    <property type="entry name" value="F-box domain"/>
    <property type="match status" value="1"/>
</dbReference>
<dbReference type="OrthoDB" id="70250at2759"/>
<dbReference type="PROSITE" id="PS50181">
    <property type="entry name" value="FBOX"/>
    <property type="match status" value="1"/>
</dbReference>
<dbReference type="InterPro" id="IPR001810">
    <property type="entry name" value="F-box_dom"/>
</dbReference>
<dbReference type="CDD" id="cd09917">
    <property type="entry name" value="F-box_SF"/>
    <property type="match status" value="1"/>
</dbReference>
<proteinExistence type="predicted"/>
<dbReference type="Pfam" id="PF12937">
    <property type="entry name" value="F-box-like"/>
    <property type="match status" value="1"/>
</dbReference>
<evidence type="ECO:0000313" key="2">
    <source>
        <dbReference type="EMBL" id="CAE6451442.1"/>
    </source>
</evidence>
<dbReference type="Proteomes" id="UP000663841">
    <property type="component" value="Unassembled WGS sequence"/>
</dbReference>
<gene>
    <name evidence="2" type="ORF">RDB_LOCUS127964</name>
</gene>
<dbReference type="AlphaFoldDB" id="A0A8H3BA13"/>
<evidence type="ECO:0000259" key="1">
    <source>
        <dbReference type="PROSITE" id="PS50181"/>
    </source>
</evidence>
<protein>
    <recommendedName>
        <fullName evidence="1">F-box domain-containing protein</fullName>
    </recommendedName>
</protein>
<comment type="caution">
    <text evidence="2">The sequence shown here is derived from an EMBL/GenBank/DDBJ whole genome shotgun (WGS) entry which is preliminary data.</text>
</comment>
<accession>A0A8H3BA13</accession>
<dbReference type="InterPro" id="IPR032675">
    <property type="entry name" value="LRR_dom_sf"/>
</dbReference>
<dbReference type="EMBL" id="CAJMWW010000152">
    <property type="protein sequence ID" value="CAE6451442.1"/>
    <property type="molecule type" value="Genomic_DNA"/>
</dbReference>
<dbReference type="InterPro" id="IPR036047">
    <property type="entry name" value="F-box-like_dom_sf"/>
</dbReference>
<organism evidence="2 3">
    <name type="scientific">Rhizoctonia solani</name>
    <dbReference type="NCBI Taxonomy" id="456999"/>
    <lineage>
        <taxon>Eukaryota</taxon>
        <taxon>Fungi</taxon>
        <taxon>Dikarya</taxon>
        <taxon>Basidiomycota</taxon>
        <taxon>Agaricomycotina</taxon>
        <taxon>Agaricomycetes</taxon>
        <taxon>Cantharellales</taxon>
        <taxon>Ceratobasidiaceae</taxon>
        <taxon>Rhizoctonia</taxon>
    </lineage>
</organism>
<name>A0A8H3BA13_9AGAM</name>